<dbReference type="EMBL" id="BQNB010017405">
    <property type="protein sequence ID" value="GJT62794.1"/>
    <property type="molecule type" value="Genomic_DNA"/>
</dbReference>
<sequence>MACIEEIAKDAKLIKIEDQLLALIKRQLETELMLEEKLRDLCEKVSNFVKEREVLVGIWFAVVYLLIK</sequence>
<gene>
    <name evidence="1" type="ORF">Tco_1006327</name>
</gene>
<name>A0ABQ5FII5_9ASTR</name>
<proteinExistence type="predicted"/>
<keyword evidence="2" id="KW-1185">Reference proteome</keyword>
<organism evidence="1 2">
    <name type="scientific">Tanacetum coccineum</name>
    <dbReference type="NCBI Taxonomy" id="301880"/>
    <lineage>
        <taxon>Eukaryota</taxon>
        <taxon>Viridiplantae</taxon>
        <taxon>Streptophyta</taxon>
        <taxon>Embryophyta</taxon>
        <taxon>Tracheophyta</taxon>
        <taxon>Spermatophyta</taxon>
        <taxon>Magnoliopsida</taxon>
        <taxon>eudicotyledons</taxon>
        <taxon>Gunneridae</taxon>
        <taxon>Pentapetalae</taxon>
        <taxon>asterids</taxon>
        <taxon>campanulids</taxon>
        <taxon>Asterales</taxon>
        <taxon>Asteraceae</taxon>
        <taxon>Asteroideae</taxon>
        <taxon>Anthemideae</taxon>
        <taxon>Anthemidinae</taxon>
        <taxon>Tanacetum</taxon>
    </lineage>
</organism>
<comment type="caution">
    <text evidence="1">The sequence shown here is derived from an EMBL/GenBank/DDBJ whole genome shotgun (WGS) entry which is preliminary data.</text>
</comment>
<reference evidence="1" key="2">
    <citation type="submission" date="2022-01" db="EMBL/GenBank/DDBJ databases">
        <authorList>
            <person name="Yamashiro T."/>
            <person name="Shiraishi A."/>
            <person name="Satake H."/>
            <person name="Nakayama K."/>
        </authorList>
    </citation>
    <scope>NUCLEOTIDE SEQUENCE</scope>
</reference>
<evidence type="ECO:0000313" key="1">
    <source>
        <dbReference type="EMBL" id="GJT62794.1"/>
    </source>
</evidence>
<accession>A0ABQ5FII5</accession>
<reference evidence="1" key="1">
    <citation type="journal article" date="2022" name="Int. J. Mol. Sci.">
        <title>Draft Genome of Tanacetum Coccineum: Genomic Comparison of Closely Related Tanacetum-Family Plants.</title>
        <authorList>
            <person name="Yamashiro T."/>
            <person name="Shiraishi A."/>
            <person name="Nakayama K."/>
            <person name="Satake H."/>
        </authorList>
    </citation>
    <scope>NUCLEOTIDE SEQUENCE</scope>
</reference>
<evidence type="ECO:0000313" key="2">
    <source>
        <dbReference type="Proteomes" id="UP001151760"/>
    </source>
</evidence>
<dbReference type="Proteomes" id="UP001151760">
    <property type="component" value="Unassembled WGS sequence"/>
</dbReference>
<protein>
    <submittedName>
        <fullName evidence="1">Uncharacterized protein</fullName>
    </submittedName>
</protein>